<keyword evidence="2" id="KW-1185">Reference proteome</keyword>
<accession>A0A4S1XK82</accession>
<comment type="caution">
    <text evidence="1">The sequence shown here is derived from an EMBL/GenBank/DDBJ whole genome shotgun (WGS) entry which is preliminary data.</text>
</comment>
<sequence length="82" mass="9464">MGVQLNINDAETVRLARQLADATGQPVTQVIRLALEREVQRREEEFAKILAKVKEISREFVTSMPPEMRGKSSKEWMDDIYD</sequence>
<name>A0A4S1XK82_9SPHN</name>
<dbReference type="Pfam" id="PF07704">
    <property type="entry name" value="PSK_trans_fac"/>
    <property type="match status" value="1"/>
</dbReference>
<dbReference type="AlphaFoldDB" id="A0A4S1XK82"/>
<evidence type="ECO:0000313" key="2">
    <source>
        <dbReference type="Proteomes" id="UP000306147"/>
    </source>
</evidence>
<dbReference type="Proteomes" id="UP000306147">
    <property type="component" value="Unassembled WGS sequence"/>
</dbReference>
<evidence type="ECO:0008006" key="3">
    <source>
        <dbReference type="Google" id="ProtNLM"/>
    </source>
</evidence>
<dbReference type="OrthoDB" id="495439at2"/>
<gene>
    <name evidence="1" type="ORF">E5A73_00085</name>
</gene>
<dbReference type="InterPro" id="IPR011660">
    <property type="entry name" value="VapB-like"/>
</dbReference>
<dbReference type="RefSeq" id="WP_135961779.1">
    <property type="nucleotide sequence ID" value="NZ_SRXT01000001.1"/>
</dbReference>
<protein>
    <recommendedName>
        <fullName evidence="3">Transcription factor</fullName>
    </recommendedName>
</protein>
<evidence type="ECO:0000313" key="1">
    <source>
        <dbReference type="EMBL" id="TGX55576.1"/>
    </source>
</evidence>
<proteinExistence type="predicted"/>
<reference evidence="1 2" key="1">
    <citation type="submission" date="2019-04" db="EMBL/GenBank/DDBJ databases">
        <title>Sphingomonas psychrotolerans sp. nov., isolated from soil in the Tianshan Mountains, Xinjiang, China.</title>
        <authorList>
            <person name="Luo Y."/>
            <person name="Sheng H."/>
        </authorList>
    </citation>
    <scope>NUCLEOTIDE SEQUENCE [LARGE SCALE GENOMIC DNA]</scope>
    <source>
        <strain evidence="1 2">ZFGT-11</strain>
    </source>
</reference>
<dbReference type="EMBL" id="SRXT01000001">
    <property type="protein sequence ID" value="TGX55576.1"/>
    <property type="molecule type" value="Genomic_DNA"/>
</dbReference>
<organism evidence="1 2">
    <name type="scientific">Sphingomonas gei</name>
    <dbReference type="NCBI Taxonomy" id="1395960"/>
    <lineage>
        <taxon>Bacteria</taxon>
        <taxon>Pseudomonadati</taxon>
        <taxon>Pseudomonadota</taxon>
        <taxon>Alphaproteobacteria</taxon>
        <taxon>Sphingomonadales</taxon>
        <taxon>Sphingomonadaceae</taxon>
        <taxon>Sphingomonas</taxon>
    </lineage>
</organism>